<protein>
    <recommendedName>
        <fullName evidence="6 10">UDP-glucose 4-epimerase</fullName>
        <ecNumber evidence="5 10">5.1.3.2</ecNumber>
    </recommendedName>
</protein>
<comment type="similarity">
    <text evidence="4 10">Belongs to the NAD(P)-dependent epimerase/dehydratase family.</text>
</comment>
<dbReference type="UniPathway" id="UPA00214"/>
<dbReference type="CDD" id="cd05247">
    <property type="entry name" value="UDP_G4E_1_SDR_e"/>
    <property type="match status" value="1"/>
</dbReference>
<gene>
    <name evidence="12" type="primary">exoB</name>
    <name evidence="12" type="ORF">H1P_10057</name>
</gene>
<evidence type="ECO:0000256" key="3">
    <source>
        <dbReference type="ARBA" id="ARBA00004947"/>
    </source>
</evidence>
<comment type="catalytic activity">
    <reaction evidence="1 10">
        <text>UDP-alpha-D-glucose = UDP-alpha-D-galactose</text>
        <dbReference type="Rhea" id="RHEA:22168"/>
        <dbReference type="ChEBI" id="CHEBI:58885"/>
        <dbReference type="ChEBI" id="CHEBI:66914"/>
        <dbReference type="EC" id="5.1.3.2"/>
    </reaction>
</comment>
<evidence type="ECO:0000256" key="4">
    <source>
        <dbReference type="ARBA" id="ARBA00007637"/>
    </source>
</evidence>
<dbReference type="Gene3D" id="3.40.50.720">
    <property type="entry name" value="NAD(P)-binding Rossmann-like Domain"/>
    <property type="match status" value="1"/>
</dbReference>
<dbReference type="PANTHER" id="PTHR43725">
    <property type="entry name" value="UDP-GLUCOSE 4-EPIMERASE"/>
    <property type="match status" value="1"/>
</dbReference>
<keyword evidence="9 10" id="KW-0119">Carbohydrate metabolism</keyword>
<evidence type="ECO:0000256" key="10">
    <source>
        <dbReference type="RuleBase" id="RU366046"/>
    </source>
</evidence>
<evidence type="ECO:0000256" key="2">
    <source>
        <dbReference type="ARBA" id="ARBA00001911"/>
    </source>
</evidence>
<dbReference type="Gene3D" id="3.90.25.10">
    <property type="entry name" value="UDP-galactose 4-epimerase, domain 1"/>
    <property type="match status" value="1"/>
</dbReference>
<dbReference type="AlphaFoldDB" id="A0A563VIM5"/>
<evidence type="ECO:0000256" key="7">
    <source>
        <dbReference type="ARBA" id="ARBA00023027"/>
    </source>
</evidence>
<organism evidence="12 13">
    <name type="scientific">Hyella patelloides LEGE 07179</name>
    <dbReference type="NCBI Taxonomy" id="945734"/>
    <lineage>
        <taxon>Bacteria</taxon>
        <taxon>Bacillati</taxon>
        <taxon>Cyanobacteriota</taxon>
        <taxon>Cyanophyceae</taxon>
        <taxon>Pleurocapsales</taxon>
        <taxon>Hyellaceae</taxon>
        <taxon>Hyella</taxon>
    </lineage>
</organism>
<proteinExistence type="inferred from homology"/>
<evidence type="ECO:0000256" key="5">
    <source>
        <dbReference type="ARBA" id="ARBA00013189"/>
    </source>
</evidence>
<name>A0A563VIM5_9CYAN</name>
<evidence type="ECO:0000256" key="8">
    <source>
        <dbReference type="ARBA" id="ARBA00023235"/>
    </source>
</evidence>
<evidence type="ECO:0000256" key="1">
    <source>
        <dbReference type="ARBA" id="ARBA00000083"/>
    </source>
</evidence>
<keyword evidence="8 10" id="KW-0413">Isomerase</keyword>
<dbReference type="InterPro" id="IPR001509">
    <property type="entry name" value="Epimerase_deHydtase"/>
</dbReference>
<dbReference type="Pfam" id="PF01370">
    <property type="entry name" value="Epimerase"/>
    <property type="match status" value="1"/>
</dbReference>
<dbReference type="GO" id="GO:0003978">
    <property type="term" value="F:UDP-glucose 4-epimerase activity"/>
    <property type="evidence" value="ECO:0007669"/>
    <property type="project" value="UniProtKB-UniRule"/>
</dbReference>
<dbReference type="SUPFAM" id="SSF51735">
    <property type="entry name" value="NAD(P)-binding Rossmann-fold domains"/>
    <property type="match status" value="1"/>
</dbReference>
<sequence>MGEKILVTGGAGYIGSHVVKQLSQLGYDVVVYDNLSTGSSTAILDGKLVIGDLANIEQLFQVFAQHQFGAVFHFAASISVPESLQQPLAYYSNNTVNTLNLLKCCQKFQVNKLIFSSTAAVYGETNDSPVIESAPTNPVNPYGKSKLMSETMIRDYSDTSDLKYVILRYFNVAGADISGRIGQSGKKAAHLIKVACDAALGIRNAVNIFGTDYPTVDGTGVRDYIHVEDLASAHTDALSYLENATENQILNCGYGKGYSVREVLSSVQQVSGVNFPIIETGRRKGDPACVVACGDRIKQILDWQPRYNCLETIVRSTLDWEKKKLKHNLV</sequence>
<evidence type="ECO:0000259" key="11">
    <source>
        <dbReference type="Pfam" id="PF01370"/>
    </source>
</evidence>
<dbReference type="PANTHER" id="PTHR43725:SF53">
    <property type="entry name" value="UDP-ARABINOSE 4-EPIMERASE 1"/>
    <property type="match status" value="1"/>
</dbReference>
<accession>A0A563VIM5</accession>
<comment type="pathway">
    <text evidence="3 10">Carbohydrate metabolism; galactose metabolism.</text>
</comment>
<comment type="cofactor">
    <cofactor evidence="2 10">
        <name>NAD(+)</name>
        <dbReference type="ChEBI" id="CHEBI:57540"/>
    </cofactor>
</comment>
<evidence type="ECO:0000313" key="12">
    <source>
        <dbReference type="EMBL" id="VEP11272.1"/>
    </source>
</evidence>
<evidence type="ECO:0000313" key="13">
    <source>
        <dbReference type="Proteomes" id="UP000320055"/>
    </source>
</evidence>
<dbReference type="InterPro" id="IPR005886">
    <property type="entry name" value="UDP_G4E"/>
</dbReference>
<dbReference type="OrthoDB" id="9801785at2"/>
<evidence type="ECO:0000256" key="9">
    <source>
        <dbReference type="ARBA" id="ARBA00023277"/>
    </source>
</evidence>
<keyword evidence="7 10" id="KW-0520">NAD</keyword>
<dbReference type="EC" id="5.1.3.2" evidence="5 10"/>
<dbReference type="Proteomes" id="UP000320055">
    <property type="component" value="Unassembled WGS sequence"/>
</dbReference>
<evidence type="ECO:0000256" key="6">
    <source>
        <dbReference type="ARBA" id="ARBA00018569"/>
    </source>
</evidence>
<dbReference type="RefSeq" id="WP_144862950.1">
    <property type="nucleotide sequence ID" value="NZ_LR213766.1"/>
</dbReference>
<dbReference type="GO" id="GO:0033499">
    <property type="term" value="P:galactose catabolic process via UDP-galactose, Leloir pathway"/>
    <property type="evidence" value="ECO:0007669"/>
    <property type="project" value="TreeGrafter"/>
</dbReference>
<dbReference type="InterPro" id="IPR036291">
    <property type="entry name" value="NAD(P)-bd_dom_sf"/>
</dbReference>
<dbReference type="EMBL" id="CAACVJ010000001">
    <property type="protein sequence ID" value="VEP11272.1"/>
    <property type="molecule type" value="Genomic_DNA"/>
</dbReference>
<dbReference type="NCBIfam" id="TIGR01179">
    <property type="entry name" value="galE"/>
    <property type="match status" value="1"/>
</dbReference>
<comment type="subunit">
    <text evidence="10">Homodimer.</text>
</comment>
<feature type="domain" description="NAD-dependent epimerase/dehydratase" evidence="11">
    <location>
        <begin position="5"/>
        <end position="253"/>
    </location>
</feature>
<reference evidence="12 13" key="1">
    <citation type="submission" date="2019-01" db="EMBL/GenBank/DDBJ databases">
        <authorList>
            <person name="Brito A."/>
        </authorList>
    </citation>
    <scope>NUCLEOTIDE SEQUENCE [LARGE SCALE GENOMIC DNA]</scope>
    <source>
        <strain evidence="12">1</strain>
    </source>
</reference>
<keyword evidence="13" id="KW-1185">Reference proteome</keyword>